<dbReference type="InterPro" id="IPR058627">
    <property type="entry name" value="MdtA-like_C"/>
</dbReference>
<sequence length="363" mass="39384">MNTKHIYKIIALSVILSLVSCKEDDKKITLNDATPITVSVETVTSNSDNSALTVSGSIEATNNATLSTRLMGYVDRIYVDVGDVVTKGQLLLSINSSDLKAKSAQVTASITEANAAFQNAEKDYQRFKNLFEENSASQKELDDITARYNMAKARLEAAKQMKNEVDAQFAYTNIRAPFKGIVAAKYIEAGTLANPGMPLLSVESPDNFDVMVRVPEHVISKVKPNMDVRINVSSINARFNGKVKEVSASSTLSGGQYLVKITLKEPTKNIRSGMFASVEFPTIEGDIASASQSIFIPTKALVHKGQLTGLYTVSQQNTAILRWIRIGRSMGENTEVLSGLTAGETIITSSQGKLYNGAKLNIK</sequence>
<dbReference type="Gene3D" id="2.40.420.20">
    <property type="match status" value="1"/>
</dbReference>
<dbReference type="AlphaFoldDB" id="A0A265UWK1"/>
<feature type="domain" description="Multidrug resistance protein MdtA-like C-terminal permuted SH3" evidence="4">
    <location>
        <begin position="293"/>
        <end position="350"/>
    </location>
</feature>
<dbReference type="Proteomes" id="UP000216840">
    <property type="component" value="Unassembled WGS sequence"/>
</dbReference>
<dbReference type="Pfam" id="PF25954">
    <property type="entry name" value="Beta-barrel_RND_2"/>
    <property type="match status" value="1"/>
</dbReference>
<dbReference type="OrthoDB" id="9806939at2"/>
<dbReference type="SUPFAM" id="SSF111369">
    <property type="entry name" value="HlyD-like secretion proteins"/>
    <property type="match status" value="1"/>
</dbReference>
<feature type="coiled-coil region" evidence="2">
    <location>
        <begin position="110"/>
        <end position="168"/>
    </location>
</feature>
<evidence type="ECO:0000313" key="6">
    <source>
        <dbReference type="EMBL" id="OZV69689.1"/>
    </source>
</evidence>
<name>A0A265UWK1_9FLAO</name>
<dbReference type="InterPro" id="IPR058792">
    <property type="entry name" value="Beta-barrel_RND_2"/>
</dbReference>
<evidence type="ECO:0000259" key="4">
    <source>
        <dbReference type="Pfam" id="PF25967"/>
    </source>
</evidence>
<feature type="domain" description="CzcB-like barrel-sandwich hybrid" evidence="5">
    <location>
        <begin position="64"/>
        <end position="192"/>
    </location>
</feature>
<dbReference type="Gene3D" id="1.10.287.470">
    <property type="entry name" value="Helix hairpin bin"/>
    <property type="match status" value="1"/>
</dbReference>
<dbReference type="EMBL" id="NGJN01000002">
    <property type="protein sequence ID" value="OZV69689.1"/>
    <property type="molecule type" value="Genomic_DNA"/>
</dbReference>
<keyword evidence="7" id="KW-1185">Reference proteome</keyword>
<evidence type="ECO:0000256" key="1">
    <source>
        <dbReference type="ARBA" id="ARBA00009477"/>
    </source>
</evidence>
<reference evidence="6 7" key="1">
    <citation type="submission" date="2017-05" db="EMBL/GenBank/DDBJ databases">
        <title>The draft genome sequence of Idiomarina salinarum WNB302.</title>
        <authorList>
            <person name="Sun Y."/>
            <person name="Chen B."/>
            <person name="Du Z."/>
        </authorList>
    </citation>
    <scope>NUCLEOTIDE SEQUENCE [LARGE SCALE GENOMIC DNA]</scope>
    <source>
        <strain evidence="6 7">WNB302</strain>
    </source>
</reference>
<keyword evidence="2" id="KW-0175">Coiled coil</keyword>
<dbReference type="PROSITE" id="PS51257">
    <property type="entry name" value="PROKAR_LIPOPROTEIN"/>
    <property type="match status" value="1"/>
</dbReference>
<dbReference type="Pfam" id="PF25967">
    <property type="entry name" value="RND-MFP_C"/>
    <property type="match status" value="1"/>
</dbReference>
<dbReference type="InterPro" id="IPR006143">
    <property type="entry name" value="RND_pump_MFP"/>
</dbReference>
<dbReference type="Pfam" id="PF25973">
    <property type="entry name" value="BSH_CzcB"/>
    <property type="match status" value="1"/>
</dbReference>
<evidence type="ECO:0000256" key="2">
    <source>
        <dbReference type="SAM" id="Coils"/>
    </source>
</evidence>
<dbReference type="GO" id="GO:0015562">
    <property type="term" value="F:efflux transmembrane transporter activity"/>
    <property type="evidence" value="ECO:0007669"/>
    <property type="project" value="TreeGrafter"/>
</dbReference>
<dbReference type="RefSeq" id="WP_094967282.1">
    <property type="nucleotide sequence ID" value="NZ_NGJN01000002.1"/>
</dbReference>
<dbReference type="PANTHER" id="PTHR30469">
    <property type="entry name" value="MULTIDRUG RESISTANCE PROTEIN MDTA"/>
    <property type="match status" value="1"/>
</dbReference>
<comment type="similarity">
    <text evidence="1">Belongs to the membrane fusion protein (MFP) (TC 8.A.1) family.</text>
</comment>
<comment type="caution">
    <text evidence="6">The sequence shown here is derived from an EMBL/GenBank/DDBJ whole genome shotgun (WGS) entry which is preliminary data.</text>
</comment>
<dbReference type="NCBIfam" id="TIGR01730">
    <property type="entry name" value="RND_mfp"/>
    <property type="match status" value="1"/>
</dbReference>
<evidence type="ECO:0000259" key="5">
    <source>
        <dbReference type="Pfam" id="PF25973"/>
    </source>
</evidence>
<dbReference type="InterPro" id="IPR058647">
    <property type="entry name" value="BSH_CzcB-like"/>
</dbReference>
<accession>A0A265UWK1</accession>
<evidence type="ECO:0000259" key="3">
    <source>
        <dbReference type="Pfam" id="PF25954"/>
    </source>
</evidence>
<evidence type="ECO:0000313" key="7">
    <source>
        <dbReference type="Proteomes" id="UP000216840"/>
    </source>
</evidence>
<dbReference type="PANTHER" id="PTHR30469:SF15">
    <property type="entry name" value="HLYD FAMILY OF SECRETION PROTEINS"/>
    <property type="match status" value="1"/>
</dbReference>
<gene>
    <name evidence="6" type="ORF">CA834_03430</name>
</gene>
<dbReference type="Gene3D" id="2.40.30.170">
    <property type="match status" value="1"/>
</dbReference>
<feature type="domain" description="CusB-like beta-barrel" evidence="3">
    <location>
        <begin position="211"/>
        <end position="280"/>
    </location>
</feature>
<proteinExistence type="inferred from homology"/>
<dbReference type="Gene3D" id="2.40.50.100">
    <property type="match status" value="1"/>
</dbReference>
<dbReference type="GO" id="GO:1990281">
    <property type="term" value="C:efflux pump complex"/>
    <property type="evidence" value="ECO:0007669"/>
    <property type="project" value="TreeGrafter"/>
</dbReference>
<organism evidence="6 7">
    <name type="scientific">Winogradskyella aurantia</name>
    <dbReference type="NCBI Taxonomy" id="1915063"/>
    <lineage>
        <taxon>Bacteria</taxon>
        <taxon>Pseudomonadati</taxon>
        <taxon>Bacteroidota</taxon>
        <taxon>Flavobacteriia</taxon>
        <taxon>Flavobacteriales</taxon>
        <taxon>Flavobacteriaceae</taxon>
        <taxon>Winogradskyella</taxon>
    </lineage>
</organism>
<protein>
    <submittedName>
        <fullName evidence="6">Efflux transporter periplasmic adaptor subunit</fullName>
    </submittedName>
</protein>